<protein>
    <recommendedName>
        <fullName evidence="3">Peptidyl-prolyl cis-trans isomerase</fullName>
        <shortName evidence="3">PPIase</shortName>
        <ecNumber evidence="3">5.2.1.8</ecNumber>
    </recommendedName>
</protein>
<sequence>MRMQKIFISYSYPNEMAITFSFLIDIRGFFISRSMQLLTILLISFLFISQSKTFAQTSSEDIPVGQIITRYGEILIALDDRTPNHKASFIELANAGYWDSLTFNRVIPNFVAQGGCPDTEEGFNDPEYLLEPEFVPELKHVYGAVGSGRDDNPGKLSARCQFYIVQNPDGIPRLDGDYTIFGHVIKGMSVIEQIVRVKRDGTDEPLKPIALKVEIIHFSKDEISRISH</sequence>
<evidence type="ECO:0000256" key="2">
    <source>
        <dbReference type="ARBA" id="ARBA00023235"/>
    </source>
</evidence>
<dbReference type="EC" id="5.2.1.8" evidence="3"/>
<organism evidence="5 6">
    <name type="scientific">Algoriphagus locisalis</name>
    <dbReference type="NCBI Taxonomy" id="305507"/>
    <lineage>
        <taxon>Bacteria</taxon>
        <taxon>Pseudomonadati</taxon>
        <taxon>Bacteroidota</taxon>
        <taxon>Cytophagia</taxon>
        <taxon>Cytophagales</taxon>
        <taxon>Cyclobacteriaceae</taxon>
        <taxon>Algoriphagus</taxon>
    </lineage>
</organism>
<dbReference type="InterPro" id="IPR044666">
    <property type="entry name" value="Cyclophilin_A-like"/>
</dbReference>
<proteinExistence type="inferred from homology"/>
<dbReference type="PANTHER" id="PTHR45625:SF4">
    <property type="entry name" value="PEPTIDYLPROLYL ISOMERASE DOMAIN AND WD REPEAT-CONTAINING PROTEIN 1"/>
    <property type="match status" value="1"/>
</dbReference>
<dbReference type="Gene3D" id="2.40.100.10">
    <property type="entry name" value="Cyclophilin-like"/>
    <property type="match status" value="1"/>
</dbReference>
<evidence type="ECO:0000256" key="1">
    <source>
        <dbReference type="ARBA" id="ARBA00023110"/>
    </source>
</evidence>
<name>A0A1I7BEG0_9BACT</name>
<gene>
    <name evidence="5" type="ORF">SAMN04489724_2343</name>
</gene>
<comment type="function">
    <text evidence="3">PPIases accelerate the folding of proteins. It catalyzes the cis-trans isomerization of proline imidic peptide bonds in oligopeptides.</text>
</comment>
<dbReference type="STRING" id="305507.SAMN04489724_2343"/>
<evidence type="ECO:0000256" key="3">
    <source>
        <dbReference type="RuleBase" id="RU363019"/>
    </source>
</evidence>
<dbReference type="EMBL" id="FPBF01000003">
    <property type="protein sequence ID" value="SFT85557.1"/>
    <property type="molecule type" value="Genomic_DNA"/>
</dbReference>
<dbReference type="Proteomes" id="UP000199673">
    <property type="component" value="Unassembled WGS sequence"/>
</dbReference>
<keyword evidence="1 3" id="KW-0697">Rotamase</keyword>
<dbReference type="PROSITE" id="PS50072">
    <property type="entry name" value="CSA_PPIASE_2"/>
    <property type="match status" value="1"/>
</dbReference>
<dbReference type="InterPro" id="IPR002130">
    <property type="entry name" value="Cyclophilin-type_PPIase_dom"/>
</dbReference>
<dbReference type="Pfam" id="PF00160">
    <property type="entry name" value="Pro_isomerase"/>
    <property type="match status" value="1"/>
</dbReference>
<dbReference type="InterPro" id="IPR029000">
    <property type="entry name" value="Cyclophilin-like_dom_sf"/>
</dbReference>
<dbReference type="PRINTS" id="PR00153">
    <property type="entry name" value="CSAPPISMRASE"/>
</dbReference>
<evidence type="ECO:0000259" key="4">
    <source>
        <dbReference type="PROSITE" id="PS50072"/>
    </source>
</evidence>
<evidence type="ECO:0000313" key="6">
    <source>
        <dbReference type="Proteomes" id="UP000199673"/>
    </source>
</evidence>
<dbReference type="PANTHER" id="PTHR45625">
    <property type="entry name" value="PEPTIDYL-PROLYL CIS-TRANS ISOMERASE-RELATED"/>
    <property type="match status" value="1"/>
</dbReference>
<comment type="similarity">
    <text evidence="3">Belongs to the cyclophilin-type PPIase family.</text>
</comment>
<reference evidence="6" key="1">
    <citation type="submission" date="2016-10" db="EMBL/GenBank/DDBJ databases">
        <authorList>
            <person name="Varghese N."/>
            <person name="Submissions S."/>
        </authorList>
    </citation>
    <scope>NUCLEOTIDE SEQUENCE [LARGE SCALE GENOMIC DNA]</scope>
    <source>
        <strain evidence="6">DSM 23445</strain>
    </source>
</reference>
<feature type="domain" description="PPIase cyclophilin-type" evidence="4">
    <location>
        <begin position="72"/>
        <end position="211"/>
    </location>
</feature>
<dbReference type="SUPFAM" id="SSF50891">
    <property type="entry name" value="Cyclophilin-like"/>
    <property type="match status" value="1"/>
</dbReference>
<dbReference type="GO" id="GO:0003755">
    <property type="term" value="F:peptidyl-prolyl cis-trans isomerase activity"/>
    <property type="evidence" value="ECO:0007669"/>
    <property type="project" value="UniProtKB-UniRule"/>
</dbReference>
<accession>A0A1I7BEG0</accession>
<comment type="catalytic activity">
    <reaction evidence="3">
        <text>[protein]-peptidylproline (omega=180) = [protein]-peptidylproline (omega=0)</text>
        <dbReference type="Rhea" id="RHEA:16237"/>
        <dbReference type="Rhea" id="RHEA-COMP:10747"/>
        <dbReference type="Rhea" id="RHEA-COMP:10748"/>
        <dbReference type="ChEBI" id="CHEBI:83833"/>
        <dbReference type="ChEBI" id="CHEBI:83834"/>
        <dbReference type="EC" id="5.2.1.8"/>
    </reaction>
</comment>
<keyword evidence="2 3" id="KW-0413">Isomerase</keyword>
<dbReference type="AlphaFoldDB" id="A0A1I7BEG0"/>
<keyword evidence="6" id="KW-1185">Reference proteome</keyword>
<evidence type="ECO:0000313" key="5">
    <source>
        <dbReference type="EMBL" id="SFT85557.1"/>
    </source>
</evidence>